<dbReference type="Pfam" id="PF23099">
    <property type="entry name" value="UTP20_C"/>
    <property type="match status" value="1"/>
</dbReference>
<accession>A0ABM3R5R0</accession>
<dbReference type="InterPro" id="IPR016024">
    <property type="entry name" value="ARM-type_fold"/>
</dbReference>
<proteinExistence type="predicted"/>
<sequence length="2694" mass="304831">MASAKDAQAVKTLNTTPGHRNRRFVYKSVTQRIEEIEIDVFWNLHTLKAEPSSSSYFLDCLIYWRELNTAEDFISLYEELMPLVQTLPLVLLHKDMIISRLLSTLQMKARLSLEAILRLIAELSRDILEDFIPFFPKISESYLALLRDGADQEPEIIKQIFTSWSYIMVNLKKYLIQDVVHVLKVSVKLRYYPKEFVQEFMAQAISYLLRQSSDGQLEKGVKKILFEAAKKPSQAKKSGVSALLWYTMRGPSSKFHSKACRVLQLLTKHDFLSIGDKFDQGSDTVVEIVITAIERCMELNLAELNLIWDCLYEAIGNSVSGGYSQHLSRLLSVLISTISFDHGRNISDYDQMLNLVGLLKGEFILPYISGETEELVSEAADKTFQLMLCVLDGIHSNNNLTAIPEIALQWASVFQLRSSSLLTFLKVLVLKDYAILAFRSNILSGWLNVLDIAKGEALDLMLAFCERFQVKTGSFHVLEGILEEVVLKLSCFFQKTICHWIEVLSSLTQGDMIVDQVDEDNLALLWGTICCIPYLLPVEGNVHLMGLVDVVDQLLIAEADVVTGVPKRTWQGLIGAALHSYHNTGRPERCELEDISKILRLGKSYKSSQQILSAVADYLDSSCGSSNHSGVIRPPKLETEEVIDAMNAFSENLYNPNKELRVSTLRILCHYELLSHESQQMDTGVSEEKHADTQCYNVFNLLLSIEQTPISVATSRKVTLLVSRIQASLSAPGTTEVYVLPAFYGIIGLLYNQYSDLSNSAIECLSVMISKYPGILWNRFISFFEQCQTSSLKTHGLDISNIESCSETTDLVEHFRSYCGTVSGDSSGSSILSLLLQALERIPTVTESHSRQIVPLFFRFLGYGDEIPCLESFNSQACGGKDWKLILTEWLNLLKLMKNSRSFYRSQLLKEVLVNRLLDNNDVEIQTRVLDCLLNWKDSFLLPYEKQLNNLVNSKCLREELATWSLSVESNLVEEEHRAELVPLVIRLLMPKVRSLRTLASRKHASVNNRKAVLGFIAQLGVSELVLFFQLLMKSLQITDLGNDGVGSYAWVSGKSNLDELDLSSWSNLFTMERILAIPLKKRYGFLHVVEEIFRIFDASRVSPFLDLLLFCVVRVLESCASSIPSTNNKQSAQPEDFSEITLPEGGKEAVSHVGVILTMASLAVKQFKDMRSLCLKIISFVLNKYEDHDFGPIFWDIFFKAVKPLVHGFKQGGSSSEKPSSLFFCFLAMSQSPKLVPLLCREKNLIPDIFFILSVPTASEAIVYSVLKFIENLLTLEVELGIDCYIIEEVVCSNLEGLVDSLHHLFHNFTERRRKLHKHPGETVLRVLKLLSKFIKDQSAARKFVDILLLLASDGIKNADVCMEALQILRDIVSALPSETNTRILKAISPILISAQRDVRLSVCDLFVALAENDSSMCSMVKLICELNATSEKEMGELDFDIIINAYDRITADYFFGVSEDQALVILSHCIYDIKSDEIVLRQCAYKSLLSFVEFSALRIGDGLEKQEIPAQMMAVHGSYWTGNRIQLVVNKFMLKHMGDAISKGTMQKEWIDLLHEMVLKLSGIPSLGSLKVLCSEDAEVDFFNNIVHLQKHRRVRALSRFRNIVATGQLSEFMLKRVFIPLFFSMLYDLQAGKGEHIRCACLDAVASISGQLGWKSYYALLMRCFRDMEKKHDREKVLLRLVCSILDQFHFSETFSSQDLGFPGNDVTENDPKDISKLVMQPKCASSSVFSVIQACLSGTVLPKLQKLLVSDPEKVNVSISVAILKVLKKLPGDTLDSQLSSIIHRISNFLKNRLQSIRDEARCALVACLKELGYVYLKLVVKVLSATLKRGFELHVLGYTVNFILSKGLAESAGGVLDFCLDELLRVVDNDVFGDVAEQKEVEKVAFKMKETRKQMSFDTLKLIAQNVTFKTHGLKLLSPVTAHMQKHLTPKVKLKLETMLTHIAEGFEKNSSVDQTDLFIFIFGLIDDWLCEEKRKKEALLVEGSGKDKSIDANSKVVMKCYVGTVPQCSYLFTVFGLRLLHNRLKNIKLHKGNDQLLSLMDPFIELLTSCLRSKYEEIVAGALKCIFPLTRLPLPSLESQADKIKVILLDIAQSTFSVNSPVMQSCLKLLTTLLQSTNITLSADQLHILIQFPLFVDLERNPSFVALTLLKAIVRRKLVVHEIYDLVNQVAELMVTSQEDAIRKKCSQILLQFLLNYQLSQKRRQQHLDFLVAHLRYEHATGRAAVLEMLKTIIKRFPESIICEQSETFFLHLVLALANDHDNQVCSLIGIVIKHLIGRINSQPLESILNICLAWYVGEKEQLRSPAAQVLGFVVEVMKRGFQKHINDILPVMKMIVQSTIDVLNDGQLNISDPETIPFWKDAYYSFVLLEKILTQIPDLFFVEDIEDIWQAVSELLVHPHPWICNISGRLVALYFEQMVKQKKTIGTTCLTSTSRMFLIASSLCYRLKVQLPDKGVRRLVKCNLAFTICGIQSLLRQLKFKDPCAVWDSLDPCEQGCFLKACQLLDPKSGRSITELFTCGGFNDEKIDQKNNDASYLLVSGILSTMGKTALQTEDSQTKMILGSLRMVAEKITQEDCQQYAYLLLFPIYKLCEGFAGKVVSDDVKQRAEKVREKIQEKLGTQSFVQSYNQMRYDLGEKRFKRKQEEKVLAVTNPIRNAKRKMKISAKHQAHKKRKMMTIKMSRWMRH</sequence>
<dbReference type="SUPFAM" id="SSF48371">
    <property type="entry name" value="ARM repeat"/>
    <property type="match status" value="3"/>
</dbReference>
<evidence type="ECO:0000313" key="4">
    <source>
        <dbReference type="Proteomes" id="UP000813463"/>
    </source>
</evidence>
<dbReference type="PANTHER" id="PTHR17695:SF11">
    <property type="entry name" value="SMALL SUBUNIT PROCESSOME COMPONENT 20 HOMOLOG"/>
    <property type="match status" value="1"/>
</dbReference>
<dbReference type="PANTHER" id="PTHR17695">
    <property type="entry name" value="SMALL SUBUNIT PROCESSOME COMPONENT 20 HOMOLOG"/>
    <property type="match status" value="1"/>
</dbReference>
<dbReference type="Pfam" id="PF20416">
    <property type="entry name" value="UTP20"/>
    <property type="match status" value="1"/>
</dbReference>
<dbReference type="Proteomes" id="UP000813463">
    <property type="component" value="Chromosome 1"/>
</dbReference>
<evidence type="ECO:0000259" key="2">
    <source>
        <dbReference type="Pfam" id="PF20416"/>
    </source>
</evidence>
<feature type="domain" description="U3 small nucleolar RNA-associated protein 20" evidence="2">
    <location>
        <begin position="1757"/>
        <end position="1971"/>
    </location>
</feature>
<protein>
    <submittedName>
        <fullName evidence="5">Uncharacterized protein isoform X1</fullName>
    </submittedName>
</protein>
<dbReference type="InterPro" id="IPR046523">
    <property type="entry name" value="UTP20_dom"/>
</dbReference>
<dbReference type="GeneID" id="110799830"/>
<dbReference type="InterPro" id="IPR052575">
    <property type="entry name" value="SSU_processome_comp_20"/>
</dbReference>
<dbReference type="Pfam" id="PF07539">
    <property type="entry name" value="UTP20_N"/>
    <property type="match status" value="1"/>
</dbReference>
<feature type="domain" description="U3 small nucleolar RNA-associated protein 20 C-terminal" evidence="3">
    <location>
        <begin position="2608"/>
        <end position="2683"/>
    </location>
</feature>
<name>A0ABM3R5R0_SPIOL</name>
<dbReference type="InterPro" id="IPR011989">
    <property type="entry name" value="ARM-like"/>
</dbReference>
<dbReference type="Gene3D" id="1.25.10.10">
    <property type="entry name" value="Leucine-rich Repeat Variant"/>
    <property type="match status" value="1"/>
</dbReference>
<evidence type="ECO:0000259" key="1">
    <source>
        <dbReference type="Pfam" id="PF07539"/>
    </source>
</evidence>
<gene>
    <name evidence="5" type="primary">LOC110799830</name>
</gene>
<organism evidence="4 5">
    <name type="scientific">Spinacia oleracea</name>
    <name type="common">Spinach</name>
    <dbReference type="NCBI Taxonomy" id="3562"/>
    <lineage>
        <taxon>Eukaryota</taxon>
        <taxon>Viridiplantae</taxon>
        <taxon>Streptophyta</taxon>
        <taxon>Embryophyta</taxon>
        <taxon>Tracheophyta</taxon>
        <taxon>Spermatophyta</taxon>
        <taxon>Magnoliopsida</taxon>
        <taxon>eudicotyledons</taxon>
        <taxon>Gunneridae</taxon>
        <taxon>Pentapetalae</taxon>
        <taxon>Caryophyllales</taxon>
        <taxon>Chenopodiaceae</taxon>
        <taxon>Chenopodioideae</taxon>
        <taxon>Anserineae</taxon>
        <taxon>Spinacia</taxon>
    </lineage>
</organism>
<reference evidence="5" key="2">
    <citation type="submission" date="2025-08" db="UniProtKB">
        <authorList>
            <consortium name="RefSeq"/>
        </authorList>
    </citation>
    <scope>IDENTIFICATION</scope>
    <source>
        <tissue evidence="5">Leaf</tissue>
    </source>
</reference>
<keyword evidence="4" id="KW-1185">Reference proteome</keyword>
<evidence type="ECO:0000313" key="5">
    <source>
        <dbReference type="RefSeq" id="XP_056690941.1"/>
    </source>
</evidence>
<evidence type="ECO:0000259" key="3">
    <source>
        <dbReference type="Pfam" id="PF23099"/>
    </source>
</evidence>
<dbReference type="RefSeq" id="XP_056690941.1">
    <property type="nucleotide sequence ID" value="XM_056834963.1"/>
</dbReference>
<dbReference type="InterPro" id="IPR011430">
    <property type="entry name" value="UTP20_N"/>
</dbReference>
<feature type="domain" description="U3 small nucleolar RNA-associated protein 20 N-terminal" evidence="1">
    <location>
        <begin position="887"/>
        <end position="1498"/>
    </location>
</feature>
<dbReference type="InterPro" id="IPR057525">
    <property type="entry name" value="UTP20_C"/>
</dbReference>
<reference evidence="4" key="1">
    <citation type="journal article" date="2021" name="Nat. Commun.">
        <title>Genomic analyses provide insights into spinach domestication and the genetic basis of agronomic traits.</title>
        <authorList>
            <person name="Cai X."/>
            <person name="Sun X."/>
            <person name="Xu C."/>
            <person name="Sun H."/>
            <person name="Wang X."/>
            <person name="Ge C."/>
            <person name="Zhang Z."/>
            <person name="Wang Q."/>
            <person name="Fei Z."/>
            <person name="Jiao C."/>
            <person name="Wang Q."/>
        </authorList>
    </citation>
    <scope>NUCLEOTIDE SEQUENCE [LARGE SCALE GENOMIC DNA]</scope>
    <source>
        <strain evidence="4">cv. Varoflay</strain>
    </source>
</reference>